<proteinExistence type="predicted"/>
<feature type="region of interest" description="Disordered" evidence="1">
    <location>
        <begin position="1"/>
        <end position="25"/>
    </location>
</feature>
<feature type="transmembrane region" description="Helical" evidence="2">
    <location>
        <begin position="36"/>
        <end position="56"/>
    </location>
</feature>
<dbReference type="Pfam" id="PF14155">
    <property type="entry name" value="DUF4307"/>
    <property type="match status" value="1"/>
</dbReference>
<keyword evidence="4" id="KW-1185">Reference proteome</keyword>
<dbReference type="EMBL" id="JBHTHR010000084">
    <property type="protein sequence ID" value="MFD0800688.1"/>
    <property type="molecule type" value="Genomic_DNA"/>
</dbReference>
<organism evidence="3 4">
    <name type="scientific">Streptomonospora algeriensis</name>
    <dbReference type="NCBI Taxonomy" id="995084"/>
    <lineage>
        <taxon>Bacteria</taxon>
        <taxon>Bacillati</taxon>
        <taxon>Actinomycetota</taxon>
        <taxon>Actinomycetes</taxon>
        <taxon>Streptosporangiales</taxon>
        <taxon>Nocardiopsidaceae</taxon>
        <taxon>Streptomonospora</taxon>
    </lineage>
</organism>
<evidence type="ECO:0000313" key="3">
    <source>
        <dbReference type="EMBL" id="MFD0800688.1"/>
    </source>
</evidence>
<feature type="compositionally biased region" description="Low complexity" evidence="1">
    <location>
        <begin position="1"/>
        <end position="10"/>
    </location>
</feature>
<keyword evidence="2" id="KW-0812">Transmembrane</keyword>
<keyword evidence="2" id="KW-0472">Membrane</keyword>
<gene>
    <name evidence="3" type="ORF">ACFQZU_05060</name>
</gene>
<evidence type="ECO:0000313" key="4">
    <source>
        <dbReference type="Proteomes" id="UP001596956"/>
    </source>
</evidence>
<reference evidence="4" key="1">
    <citation type="journal article" date="2019" name="Int. J. Syst. Evol. Microbiol.">
        <title>The Global Catalogue of Microorganisms (GCM) 10K type strain sequencing project: providing services to taxonomists for standard genome sequencing and annotation.</title>
        <authorList>
            <consortium name="The Broad Institute Genomics Platform"/>
            <consortium name="The Broad Institute Genome Sequencing Center for Infectious Disease"/>
            <person name="Wu L."/>
            <person name="Ma J."/>
        </authorList>
    </citation>
    <scope>NUCLEOTIDE SEQUENCE [LARGE SCALE GENOMIC DNA]</scope>
    <source>
        <strain evidence="4">CCUG 63369</strain>
    </source>
</reference>
<sequence length="145" mass="15101">MPDRPAGSEPGEPEPAPGSAESAASWTRRRLGNTPVFFVVGLLAAVVFTIGWGYALMSYSGSGGASVQVVAWQAESPEKASVSFQVNSDAPAECVITARDDQHVVVGQTSVDVESGIRDVTASVDTIREASAVEVGSCREQSSTR</sequence>
<name>A0ABW3BBV7_9ACTN</name>
<dbReference type="InterPro" id="IPR025443">
    <property type="entry name" value="DUF4307"/>
</dbReference>
<comment type="caution">
    <text evidence="3">The sequence shown here is derived from an EMBL/GenBank/DDBJ whole genome shotgun (WGS) entry which is preliminary data.</text>
</comment>
<dbReference type="Proteomes" id="UP001596956">
    <property type="component" value="Unassembled WGS sequence"/>
</dbReference>
<accession>A0ABW3BBV7</accession>
<protein>
    <submittedName>
        <fullName evidence="3">DUF4307 domain-containing protein</fullName>
    </submittedName>
</protein>
<evidence type="ECO:0000256" key="1">
    <source>
        <dbReference type="SAM" id="MobiDB-lite"/>
    </source>
</evidence>
<keyword evidence="2" id="KW-1133">Transmembrane helix</keyword>
<evidence type="ECO:0000256" key="2">
    <source>
        <dbReference type="SAM" id="Phobius"/>
    </source>
</evidence>